<comment type="subcellular location">
    <subcellularLocation>
        <location evidence="3">Cytoplasm</location>
    </subcellularLocation>
    <subcellularLocation>
        <location evidence="2">Nucleus</location>
    </subcellularLocation>
</comment>
<dbReference type="SUPFAM" id="SSF56784">
    <property type="entry name" value="HAD-like"/>
    <property type="match status" value="1"/>
</dbReference>
<dbReference type="GO" id="GO:0016791">
    <property type="term" value="F:phosphatase activity"/>
    <property type="evidence" value="ECO:0007669"/>
    <property type="project" value="InterPro"/>
</dbReference>
<dbReference type="RefSeq" id="XP_017022473.1">
    <property type="nucleotide sequence ID" value="XM_017166984.3"/>
</dbReference>
<dbReference type="OMA" id="RKPIESW"/>
<gene>
    <name evidence="17" type="primary">LOC108074799</name>
</gene>
<dbReference type="NCBIfam" id="TIGR01460">
    <property type="entry name" value="HAD-SF-IIA"/>
    <property type="match status" value="1"/>
</dbReference>
<keyword evidence="10" id="KW-0539">Nucleus</keyword>
<dbReference type="GO" id="GO:0005634">
    <property type="term" value="C:nucleus"/>
    <property type="evidence" value="ECO:0007669"/>
    <property type="project" value="UniProtKB-SubCell"/>
</dbReference>
<dbReference type="OrthoDB" id="426235at2759"/>
<keyword evidence="16" id="KW-1185">Reference proteome</keyword>
<dbReference type="Gene3D" id="3.40.50.1000">
    <property type="entry name" value="HAD superfamily/HAD-like"/>
    <property type="match status" value="2"/>
</dbReference>
<dbReference type="Pfam" id="PF13344">
    <property type="entry name" value="Hydrolase_6"/>
    <property type="match status" value="1"/>
</dbReference>
<evidence type="ECO:0000256" key="7">
    <source>
        <dbReference type="ARBA" id="ARBA00022723"/>
    </source>
</evidence>
<dbReference type="InterPro" id="IPR002645">
    <property type="entry name" value="STAS_dom"/>
</dbReference>
<accession>A0A6P4IIU8</accession>
<feature type="domain" description="STAS" evidence="15">
    <location>
        <begin position="1"/>
        <end position="93"/>
    </location>
</feature>
<proteinExistence type="inferred from homology"/>
<reference evidence="17" key="2">
    <citation type="submission" date="2025-08" db="UniProtKB">
        <authorList>
            <consortium name="RefSeq"/>
        </authorList>
    </citation>
    <scope>IDENTIFICATION</scope>
    <source>
        <strain evidence="17">14028-0561.14</strain>
        <tissue evidence="17">Whole fly</tissue>
    </source>
</reference>
<organism evidence="16 17">
    <name type="scientific">Drosophila kikkawai</name>
    <name type="common">Fruit fly</name>
    <dbReference type="NCBI Taxonomy" id="30033"/>
    <lineage>
        <taxon>Eukaryota</taxon>
        <taxon>Metazoa</taxon>
        <taxon>Ecdysozoa</taxon>
        <taxon>Arthropoda</taxon>
        <taxon>Hexapoda</taxon>
        <taxon>Insecta</taxon>
        <taxon>Pterygota</taxon>
        <taxon>Neoptera</taxon>
        <taxon>Endopterygota</taxon>
        <taxon>Diptera</taxon>
        <taxon>Brachycera</taxon>
        <taxon>Muscomorpha</taxon>
        <taxon>Ephydroidea</taxon>
        <taxon>Drosophilidae</taxon>
        <taxon>Drosophila</taxon>
        <taxon>Sophophora</taxon>
    </lineage>
</organism>
<protein>
    <recommendedName>
        <fullName evidence="13">Haloacid dehalogenase-like hydrolase domain-containing protein 2</fullName>
        <ecNumber evidence="5">3.6.1.1</ecNumber>
    </recommendedName>
    <alternativeName>
        <fullName evidence="12">Phospholysine phosphohistidine inorganic pyrophosphate phosphatase</fullName>
    </alternativeName>
</protein>
<dbReference type="PROSITE" id="PS50801">
    <property type="entry name" value="STAS"/>
    <property type="match status" value="1"/>
</dbReference>
<dbReference type="InterPro" id="IPR036412">
    <property type="entry name" value="HAD-like_sf"/>
</dbReference>
<dbReference type="InterPro" id="IPR023214">
    <property type="entry name" value="HAD_sf"/>
</dbReference>
<comment type="cofactor">
    <cofactor evidence="1">
        <name>Mg(2+)</name>
        <dbReference type="ChEBI" id="CHEBI:18420"/>
    </cofactor>
</comment>
<dbReference type="Proteomes" id="UP001652661">
    <property type="component" value="Chromosome 2L"/>
</dbReference>
<dbReference type="CDD" id="cd07509">
    <property type="entry name" value="HAD_PPase"/>
    <property type="match status" value="1"/>
</dbReference>
<dbReference type="PANTHER" id="PTHR19288:SF46">
    <property type="entry name" value="HALOACID DEHALOGENASE-LIKE HYDROLASE DOMAIN-CONTAINING PROTEIN 2"/>
    <property type="match status" value="1"/>
</dbReference>
<dbReference type="GO" id="GO:0046872">
    <property type="term" value="F:metal ion binding"/>
    <property type="evidence" value="ECO:0007669"/>
    <property type="project" value="UniProtKB-KW"/>
</dbReference>
<comment type="catalytic activity">
    <reaction evidence="14">
        <text>diphosphate + H2O = 2 phosphate + H(+)</text>
        <dbReference type="Rhea" id="RHEA:24576"/>
        <dbReference type="ChEBI" id="CHEBI:15377"/>
        <dbReference type="ChEBI" id="CHEBI:15378"/>
        <dbReference type="ChEBI" id="CHEBI:33019"/>
        <dbReference type="ChEBI" id="CHEBI:43474"/>
        <dbReference type="EC" id="3.6.1.1"/>
    </reaction>
</comment>
<reference evidence="16" key="1">
    <citation type="submission" date="2025-05" db="UniProtKB">
        <authorList>
            <consortium name="RefSeq"/>
        </authorList>
    </citation>
    <scope>NUCLEOTIDE SEQUENCE [LARGE SCALE GENOMIC DNA]</scope>
    <source>
        <strain evidence="16">14028-0561.14</strain>
    </source>
</reference>
<evidence type="ECO:0000256" key="3">
    <source>
        <dbReference type="ARBA" id="ARBA00004496"/>
    </source>
</evidence>
<sequence>MFLIGKRSFAKFNRMSIQAALIDLSGTLHVEDEPTPNAVEALKRLRSSGVAVKFVTNTTKDSKATLHERLCKIGFQLDQSEIYSSLSAAVAYVEKSKLNPYYLLSEDARQDFPAEDTNRYQDSVVIGLAPKAFNYDCLNKAFNVLLENKNHQLVAIHQGKFYKRNDGLALGPGCFVKGLEFATGRCAKLIGKPNPYFFEGALDGLDPSSCVMIGDDANDDIVGAMSVGMQGILVKTGKYLPDVSPSPPPTALVENFSEAVDWIIEKNRLQKSAA</sequence>
<evidence type="ECO:0000256" key="10">
    <source>
        <dbReference type="ARBA" id="ARBA00023242"/>
    </source>
</evidence>
<dbReference type="GeneID" id="108074799"/>
<evidence type="ECO:0000256" key="12">
    <source>
        <dbReference type="ARBA" id="ARBA00039357"/>
    </source>
</evidence>
<dbReference type="Pfam" id="PF13242">
    <property type="entry name" value="Hydrolase_like"/>
    <property type="match status" value="1"/>
</dbReference>
<evidence type="ECO:0000256" key="5">
    <source>
        <dbReference type="ARBA" id="ARBA00012146"/>
    </source>
</evidence>
<evidence type="ECO:0000259" key="15">
    <source>
        <dbReference type="PROSITE" id="PS50801"/>
    </source>
</evidence>
<evidence type="ECO:0000313" key="16">
    <source>
        <dbReference type="Proteomes" id="UP001652661"/>
    </source>
</evidence>
<evidence type="ECO:0000256" key="2">
    <source>
        <dbReference type="ARBA" id="ARBA00004123"/>
    </source>
</evidence>
<evidence type="ECO:0000256" key="8">
    <source>
        <dbReference type="ARBA" id="ARBA00022801"/>
    </source>
</evidence>
<dbReference type="FunFam" id="3.40.50.1000:FF:000051">
    <property type="entry name" value="Phospholysine phosphohistidine inorganic pyrophosphate phosphatase"/>
    <property type="match status" value="1"/>
</dbReference>
<dbReference type="GO" id="GO:0005737">
    <property type="term" value="C:cytoplasm"/>
    <property type="evidence" value="ECO:0007669"/>
    <property type="project" value="UniProtKB-SubCell"/>
</dbReference>
<dbReference type="PANTHER" id="PTHR19288">
    <property type="entry name" value="4-NITROPHENYLPHOSPHATASE-RELATED"/>
    <property type="match status" value="1"/>
</dbReference>
<evidence type="ECO:0000256" key="13">
    <source>
        <dbReference type="ARBA" id="ARBA00039666"/>
    </source>
</evidence>
<name>A0A6P4IIU8_DROKI</name>
<evidence type="ECO:0000256" key="14">
    <source>
        <dbReference type="ARBA" id="ARBA00047820"/>
    </source>
</evidence>
<dbReference type="AlphaFoldDB" id="A0A6P4IIU8"/>
<comment type="similarity">
    <text evidence="4">Belongs to the HAD-like hydrolase superfamily.</text>
</comment>
<evidence type="ECO:0000313" key="17">
    <source>
        <dbReference type="RefSeq" id="XP_017022473.1"/>
    </source>
</evidence>
<dbReference type="InterPro" id="IPR006355">
    <property type="entry name" value="LHPP/HDHD2"/>
</dbReference>
<evidence type="ECO:0000256" key="9">
    <source>
        <dbReference type="ARBA" id="ARBA00022842"/>
    </source>
</evidence>
<dbReference type="GO" id="GO:0004427">
    <property type="term" value="F:inorganic diphosphate phosphatase activity"/>
    <property type="evidence" value="ECO:0007669"/>
    <property type="project" value="UniProtKB-EC"/>
</dbReference>
<evidence type="ECO:0000256" key="6">
    <source>
        <dbReference type="ARBA" id="ARBA00022490"/>
    </source>
</evidence>
<evidence type="ECO:0000256" key="11">
    <source>
        <dbReference type="ARBA" id="ARBA00037258"/>
    </source>
</evidence>
<dbReference type="InterPro" id="IPR006357">
    <property type="entry name" value="HAD-SF_hydro_IIA"/>
</dbReference>
<evidence type="ECO:0000256" key="4">
    <source>
        <dbReference type="ARBA" id="ARBA00007958"/>
    </source>
</evidence>
<keyword evidence="8" id="KW-0378">Hydrolase</keyword>
<comment type="function">
    <text evidence="11">Phosphatase that hydrolyzes imidodiphosphate, 3-phosphohistidine and 6-phospholysine. Has broad substrate specificity and can also hydrolyze inorganic diphosphate, but with lower efficiency.</text>
</comment>
<keyword evidence="6" id="KW-0963">Cytoplasm</keyword>
<dbReference type="NCBIfam" id="TIGR01458">
    <property type="entry name" value="HAD-SF-IIA-hyp3"/>
    <property type="match status" value="1"/>
</dbReference>
<dbReference type="EC" id="3.6.1.1" evidence="5"/>
<keyword evidence="7" id="KW-0479">Metal-binding</keyword>
<keyword evidence="9" id="KW-0460">Magnesium</keyword>
<evidence type="ECO:0000256" key="1">
    <source>
        <dbReference type="ARBA" id="ARBA00001946"/>
    </source>
</evidence>